<proteinExistence type="predicted"/>
<evidence type="ECO:0000313" key="1">
    <source>
        <dbReference type="EMBL" id="CAE8634180.1"/>
    </source>
</evidence>
<name>A0A813H8I4_POLGL</name>
<accession>A0A813H8I4</accession>
<organism evidence="1 2">
    <name type="scientific">Polarella glacialis</name>
    <name type="common">Dinoflagellate</name>
    <dbReference type="NCBI Taxonomy" id="89957"/>
    <lineage>
        <taxon>Eukaryota</taxon>
        <taxon>Sar</taxon>
        <taxon>Alveolata</taxon>
        <taxon>Dinophyceae</taxon>
        <taxon>Suessiales</taxon>
        <taxon>Suessiaceae</taxon>
        <taxon>Polarella</taxon>
    </lineage>
</organism>
<reference evidence="1" key="1">
    <citation type="submission" date="2021-02" db="EMBL/GenBank/DDBJ databases">
        <authorList>
            <person name="Dougan E. K."/>
            <person name="Rhodes N."/>
            <person name="Thang M."/>
            <person name="Chan C."/>
        </authorList>
    </citation>
    <scope>NUCLEOTIDE SEQUENCE</scope>
</reference>
<gene>
    <name evidence="1" type="ORF">PGLA2088_LOCUS1431</name>
</gene>
<dbReference type="Gene3D" id="2.130.10.30">
    <property type="entry name" value="Regulator of chromosome condensation 1/beta-lactamase-inhibitor protein II"/>
    <property type="match status" value="1"/>
</dbReference>
<dbReference type="Proteomes" id="UP000626109">
    <property type="component" value="Unassembled WGS sequence"/>
</dbReference>
<sequence>MSLTVIFAETAQQQQLSILGGAFAAIKDDGSFILWCDADSGGDSSWVADKLQEGVDQVVGHVGAFAAIKDDGSVVSWGQAASGGDSSLVADKLQEGVGQVVGICCAFAAIKRRWICSFVGSGSFRW</sequence>
<dbReference type="EMBL" id="CAJNNW010001107">
    <property type="protein sequence ID" value="CAE8634180.1"/>
    <property type="molecule type" value="Genomic_DNA"/>
</dbReference>
<comment type="caution">
    <text evidence="1">The sequence shown here is derived from an EMBL/GenBank/DDBJ whole genome shotgun (WGS) entry which is preliminary data.</text>
</comment>
<dbReference type="SUPFAM" id="SSF50985">
    <property type="entry name" value="RCC1/BLIP-II"/>
    <property type="match status" value="1"/>
</dbReference>
<dbReference type="InterPro" id="IPR009091">
    <property type="entry name" value="RCC1/BLIP-II"/>
</dbReference>
<dbReference type="AlphaFoldDB" id="A0A813H8I4"/>
<protein>
    <submittedName>
        <fullName evidence="1">Uncharacterized protein</fullName>
    </submittedName>
</protein>
<evidence type="ECO:0000313" key="2">
    <source>
        <dbReference type="Proteomes" id="UP000626109"/>
    </source>
</evidence>